<sequence length="447" mass="49652">MNVHPIEIRTSISPSSAVELNTTSALANYASEAGQKIEVRRLTNPPFDLDCLLFSLGCWLTINTAPSGLRDYLKETSTRSVLGYRGLSGCKKISLRQWRTSTYLHKCGAALLNENWAITAAHCVENVCPEPFNINTGGDLSSSPSVPPSDLLLRLGEHDLSSEDEPYGYQERRVQIVASHPQFDHRTFEYDLALLRFYEPVVFQPNIVPVCVPQDDTNFVGRTAYVTGWGRLYEDQSYTLQFVLTLVLHDPIVAPKTTIAQNVVYSSPMASLVLTDSSQLTDKSFENLPDQIIPNTTQTMALEVHPPRLIPRNVLCLSITYLQGLSPNGPSIRGLTFELVCPDGPLPSVLQEVSVPVINNTVCETMYRSAGYIEHIPEIFICAGWRKGGFDSCEGDSGGPMVIQRPDKRWLLAGVISWGIGCAEPNQPGVYTRISEFRDWINQILQF</sequence>
<protein>
    <recommendedName>
        <fullName evidence="4">Peptidase S1 domain-containing protein</fullName>
    </recommendedName>
</protein>
<dbReference type="PRINTS" id="PR00722">
    <property type="entry name" value="CHYMOTRYPSIN"/>
</dbReference>
<dbReference type="InterPro" id="IPR009003">
    <property type="entry name" value="Peptidase_S1_PA"/>
</dbReference>
<dbReference type="PROSITE" id="PS00134">
    <property type="entry name" value="TRYPSIN_HIS"/>
    <property type="match status" value="1"/>
</dbReference>
<evidence type="ECO:0000313" key="5">
    <source>
        <dbReference type="EMBL" id="CAD7264471.1"/>
    </source>
</evidence>
<dbReference type="InterPro" id="IPR001254">
    <property type="entry name" value="Trypsin_dom"/>
</dbReference>
<dbReference type="AlphaFoldDB" id="A0A7R9G3L0"/>
<dbReference type="PANTHER" id="PTHR24252">
    <property type="entry name" value="ACROSIN-RELATED"/>
    <property type="match status" value="1"/>
</dbReference>
<name>A0A7R9G3L0_TIMSH</name>
<dbReference type="PROSITE" id="PS00135">
    <property type="entry name" value="TRYPSIN_SER"/>
    <property type="match status" value="1"/>
</dbReference>
<organism evidence="5">
    <name type="scientific">Timema shepardi</name>
    <name type="common">Walking stick</name>
    <dbReference type="NCBI Taxonomy" id="629360"/>
    <lineage>
        <taxon>Eukaryota</taxon>
        <taxon>Metazoa</taxon>
        <taxon>Ecdysozoa</taxon>
        <taxon>Arthropoda</taxon>
        <taxon>Hexapoda</taxon>
        <taxon>Insecta</taxon>
        <taxon>Pterygota</taxon>
        <taxon>Neoptera</taxon>
        <taxon>Polyneoptera</taxon>
        <taxon>Phasmatodea</taxon>
        <taxon>Timematodea</taxon>
        <taxon>Timematoidea</taxon>
        <taxon>Timematidae</taxon>
        <taxon>Timema</taxon>
    </lineage>
</organism>
<dbReference type="PROSITE" id="PS50240">
    <property type="entry name" value="TRYPSIN_DOM"/>
    <property type="match status" value="1"/>
</dbReference>
<dbReference type="InterPro" id="IPR043504">
    <property type="entry name" value="Peptidase_S1_PA_chymotrypsin"/>
</dbReference>
<dbReference type="InterPro" id="IPR001314">
    <property type="entry name" value="Peptidase_S1A"/>
</dbReference>
<keyword evidence="3" id="KW-0720">Serine protease</keyword>
<dbReference type="InterPro" id="IPR018114">
    <property type="entry name" value="TRYPSIN_HIS"/>
</dbReference>
<dbReference type="GO" id="GO:0004252">
    <property type="term" value="F:serine-type endopeptidase activity"/>
    <property type="evidence" value="ECO:0007669"/>
    <property type="project" value="InterPro"/>
</dbReference>
<gene>
    <name evidence="5" type="ORF">TSIB3V08_LOCUS8521</name>
</gene>
<evidence type="ECO:0000256" key="3">
    <source>
        <dbReference type="RuleBase" id="RU363034"/>
    </source>
</evidence>
<dbReference type="PANTHER" id="PTHR24252:SF7">
    <property type="entry name" value="HYALIN"/>
    <property type="match status" value="1"/>
</dbReference>
<dbReference type="GO" id="GO:0006508">
    <property type="term" value="P:proteolysis"/>
    <property type="evidence" value="ECO:0007669"/>
    <property type="project" value="UniProtKB-KW"/>
</dbReference>
<dbReference type="Pfam" id="PF00089">
    <property type="entry name" value="Trypsin"/>
    <property type="match status" value="2"/>
</dbReference>
<evidence type="ECO:0000256" key="2">
    <source>
        <dbReference type="ARBA" id="ARBA00024195"/>
    </source>
</evidence>
<dbReference type="Gene3D" id="2.40.10.10">
    <property type="entry name" value="Trypsin-like serine proteases"/>
    <property type="match status" value="2"/>
</dbReference>
<dbReference type="CDD" id="cd00190">
    <property type="entry name" value="Tryp_SPc"/>
    <property type="match status" value="1"/>
</dbReference>
<dbReference type="SUPFAM" id="SSF50494">
    <property type="entry name" value="Trypsin-like serine proteases"/>
    <property type="match status" value="1"/>
</dbReference>
<accession>A0A7R9G3L0</accession>
<feature type="domain" description="Peptidase S1" evidence="4">
    <location>
        <begin position="81"/>
        <end position="446"/>
    </location>
</feature>
<dbReference type="EMBL" id="OC004436">
    <property type="protein sequence ID" value="CAD7264471.1"/>
    <property type="molecule type" value="Genomic_DNA"/>
</dbReference>
<keyword evidence="3" id="KW-0645">Protease</keyword>
<evidence type="ECO:0000256" key="1">
    <source>
        <dbReference type="ARBA" id="ARBA00023157"/>
    </source>
</evidence>
<dbReference type="SMART" id="SM00020">
    <property type="entry name" value="Tryp_SPc"/>
    <property type="match status" value="1"/>
</dbReference>
<reference evidence="5" key="1">
    <citation type="submission" date="2020-11" db="EMBL/GenBank/DDBJ databases">
        <authorList>
            <person name="Tran Van P."/>
        </authorList>
    </citation>
    <scope>NUCLEOTIDE SEQUENCE</scope>
</reference>
<keyword evidence="1" id="KW-1015">Disulfide bond</keyword>
<dbReference type="FunFam" id="2.40.10.10:FF:000002">
    <property type="entry name" value="Transmembrane protease serine"/>
    <property type="match status" value="1"/>
</dbReference>
<comment type="similarity">
    <text evidence="2">Belongs to the peptidase S1 family. CLIP subfamily.</text>
</comment>
<evidence type="ECO:0000259" key="4">
    <source>
        <dbReference type="PROSITE" id="PS50240"/>
    </source>
</evidence>
<keyword evidence="3" id="KW-0378">Hydrolase</keyword>
<proteinExistence type="inferred from homology"/>
<dbReference type="InterPro" id="IPR033116">
    <property type="entry name" value="TRYPSIN_SER"/>
</dbReference>